<gene>
    <name evidence="2" type="ORF">H6G72_09620</name>
</gene>
<feature type="transmembrane region" description="Helical" evidence="1">
    <location>
        <begin position="242"/>
        <end position="261"/>
    </location>
</feature>
<proteinExistence type="predicted"/>
<feature type="transmembrane region" description="Helical" evidence="1">
    <location>
        <begin position="314"/>
        <end position="332"/>
    </location>
</feature>
<comment type="caution">
    <text evidence="2">The sequence shown here is derived from an EMBL/GenBank/DDBJ whole genome shotgun (WGS) entry which is preliminary data.</text>
</comment>
<dbReference type="EMBL" id="JACJSK010000010">
    <property type="protein sequence ID" value="MBD2544099.1"/>
    <property type="molecule type" value="Genomic_DNA"/>
</dbReference>
<keyword evidence="1" id="KW-1133">Transmembrane helix</keyword>
<keyword evidence="3" id="KW-1185">Reference proteome</keyword>
<evidence type="ECO:0000313" key="2">
    <source>
        <dbReference type="EMBL" id="MBD2544099.1"/>
    </source>
</evidence>
<name>A0ABR8EB76_9CYAN</name>
<feature type="transmembrane region" description="Helical" evidence="1">
    <location>
        <begin position="429"/>
        <end position="452"/>
    </location>
</feature>
<sequence>MTQKNTMNISLLDPIGEWNPQIFREFKGRLNNRNVFLGIGASLAIQLLLLLYFWVQLPSRKIELYHPYCTEPEGFCTINWPEWWKDLHHSFSWILVLTLVVGGVYLLVSNLAEEQRRGTLNFIRLSPQSTYNILLGKMVGVPIIIFLGAAVALPLHIWSAIAADFSVPLLLSFYVLLGAICGFFYSLGMLYVFLGGTQGAITAGTATFCLWLSLYTDFGILYDYYMEFQDLQWFWTAIADNIFAFRGFAIFNCLLWIYWIWRGLNRRFKNTTATIFSKKESYSLVACFEINLLGFVLPQINLFPPSTYVFENSIIALALINLCWFMGLIAMLSPHRQTLQDWARYSHTQNLKYSWQDWIFGEKSPAPVAIAINLGITIGIFLPWILLYPIDSKEQIWVIAGIFISCTLMLIYAVLAQLILLIKNNKRAIWATSSIGIAMIFPLLLLGIFQVNPDYVPELYLFTPLPFLGTEYISLNGFLGVVVSHCSIIAALTWKLKQQLRLAGESQIKALLAGD</sequence>
<feature type="transmembrane region" description="Helical" evidence="1">
    <location>
        <begin position="396"/>
        <end position="422"/>
    </location>
</feature>
<reference evidence="2 3" key="1">
    <citation type="journal article" date="2020" name="ISME J.">
        <title>Comparative genomics reveals insights into cyanobacterial evolution and habitat adaptation.</title>
        <authorList>
            <person name="Chen M.Y."/>
            <person name="Teng W.K."/>
            <person name="Zhao L."/>
            <person name="Hu C.X."/>
            <person name="Zhou Y.K."/>
            <person name="Han B.P."/>
            <person name="Song L.R."/>
            <person name="Shu W.S."/>
        </authorList>
    </citation>
    <scope>NUCLEOTIDE SEQUENCE [LARGE SCALE GENOMIC DNA]</scope>
    <source>
        <strain evidence="2 3">FACHB-1370</strain>
    </source>
</reference>
<feature type="transmembrane region" description="Helical" evidence="1">
    <location>
        <begin position="368"/>
        <end position="390"/>
    </location>
</feature>
<feature type="transmembrane region" description="Helical" evidence="1">
    <location>
        <begin position="282"/>
        <end position="302"/>
    </location>
</feature>
<feature type="transmembrane region" description="Helical" evidence="1">
    <location>
        <begin position="91"/>
        <end position="112"/>
    </location>
</feature>
<feature type="transmembrane region" description="Helical" evidence="1">
    <location>
        <begin position="34"/>
        <end position="55"/>
    </location>
</feature>
<feature type="transmembrane region" description="Helical" evidence="1">
    <location>
        <begin position="133"/>
        <end position="157"/>
    </location>
</feature>
<evidence type="ECO:0008006" key="4">
    <source>
        <dbReference type="Google" id="ProtNLM"/>
    </source>
</evidence>
<dbReference type="Proteomes" id="UP000641954">
    <property type="component" value="Unassembled WGS sequence"/>
</dbReference>
<feature type="transmembrane region" description="Helical" evidence="1">
    <location>
        <begin position="472"/>
        <end position="494"/>
    </location>
</feature>
<accession>A0ABR8EB76</accession>
<protein>
    <recommendedName>
        <fullName evidence="4">ABC transporter permease</fullName>
    </recommendedName>
</protein>
<feature type="transmembrane region" description="Helical" evidence="1">
    <location>
        <begin position="201"/>
        <end position="222"/>
    </location>
</feature>
<feature type="transmembrane region" description="Helical" evidence="1">
    <location>
        <begin position="169"/>
        <end position="194"/>
    </location>
</feature>
<dbReference type="RefSeq" id="WP_190878053.1">
    <property type="nucleotide sequence ID" value="NZ_JACJSK010000010.1"/>
</dbReference>
<keyword evidence="1" id="KW-0812">Transmembrane</keyword>
<evidence type="ECO:0000313" key="3">
    <source>
        <dbReference type="Proteomes" id="UP000641954"/>
    </source>
</evidence>
<keyword evidence="1" id="KW-0472">Membrane</keyword>
<organism evidence="2 3">
    <name type="scientific">Planktothricoides raciborskii FACHB-1370</name>
    <dbReference type="NCBI Taxonomy" id="2949576"/>
    <lineage>
        <taxon>Bacteria</taxon>
        <taxon>Bacillati</taxon>
        <taxon>Cyanobacteriota</taxon>
        <taxon>Cyanophyceae</taxon>
        <taxon>Oscillatoriophycideae</taxon>
        <taxon>Oscillatoriales</taxon>
        <taxon>Oscillatoriaceae</taxon>
        <taxon>Planktothricoides</taxon>
    </lineage>
</organism>
<evidence type="ECO:0000256" key="1">
    <source>
        <dbReference type="SAM" id="Phobius"/>
    </source>
</evidence>